<dbReference type="OMA" id="ACNRTES"/>
<proteinExistence type="predicted"/>
<feature type="compositionally biased region" description="Polar residues" evidence="1">
    <location>
        <begin position="37"/>
        <end position="48"/>
    </location>
</feature>
<dbReference type="Proteomes" id="UP000054928">
    <property type="component" value="Unassembled WGS sequence"/>
</dbReference>
<reference evidence="3" key="1">
    <citation type="submission" date="2014-09" db="EMBL/GenBank/DDBJ databases">
        <authorList>
            <person name="Sharma Rahul"/>
            <person name="Thines Marco"/>
        </authorList>
    </citation>
    <scope>NUCLEOTIDE SEQUENCE [LARGE SCALE GENOMIC DNA]</scope>
</reference>
<organism evidence="2 3">
    <name type="scientific">Plasmopara halstedii</name>
    <name type="common">Downy mildew of sunflower</name>
    <dbReference type="NCBI Taxonomy" id="4781"/>
    <lineage>
        <taxon>Eukaryota</taxon>
        <taxon>Sar</taxon>
        <taxon>Stramenopiles</taxon>
        <taxon>Oomycota</taxon>
        <taxon>Peronosporomycetes</taxon>
        <taxon>Peronosporales</taxon>
        <taxon>Peronosporaceae</taxon>
        <taxon>Plasmopara</taxon>
    </lineage>
</organism>
<dbReference type="AlphaFoldDB" id="A0A0P1B5T5"/>
<dbReference type="OrthoDB" id="185175at2759"/>
<sequence length="453" mass="51229">MTSADNNEWDEWEDSSAASSPRSPTSSCFRDHENKNEAQSTRPDSCSSDLEEWEFDLSELEQEMSTLAPAACATPFSMSDVAESSEEKIFLSLDRLPSELRVNNERMQILEALALVAHMHVISVRDRFAQLQNNAQSTHDEIKRITLELQQLAGDWGRRELLETTLVATERRQLEEMSGLLHNAMSADHEDLTLFQEVVEQLFEGFPDKKLVLSTNWLKDEREMKDEYKTDSYINQILAIRDDVASKTSRIPTLSEAEIFQDAKDIGRDELLINGERVEGKRGYDAVVDALQRELEFVLAHQVGKTPEQTPMEVSNALHSVAMAVLHACNRTESGGCSYELLTKFLSNHEVDRVLLRPASARATPLQIDLDVGPYLETILSAKEQMWAFGLRVKLTAVTWYLVCDAKDPSNELYEVETTFCNRLAFPIGLTPFHPLDNMRKDCGNVAIRLVSL</sequence>
<evidence type="ECO:0000256" key="1">
    <source>
        <dbReference type="SAM" id="MobiDB-lite"/>
    </source>
</evidence>
<dbReference type="GeneID" id="36402549"/>
<dbReference type="RefSeq" id="XP_024586115.1">
    <property type="nucleotide sequence ID" value="XM_024720969.1"/>
</dbReference>
<dbReference type="EMBL" id="CCYD01003090">
    <property type="protein sequence ID" value="CEG49746.1"/>
    <property type="molecule type" value="Genomic_DNA"/>
</dbReference>
<feature type="region of interest" description="Disordered" evidence="1">
    <location>
        <begin position="1"/>
        <end position="48"/>
    </location>
</feature>
<name>A0A0P1B5T5_PLAHL</name>
<evidence type="ECO:0000313" key="2">
    <source>
        <dbReference type="EMBL" id="CEG49746.1"/>
    </source>
</evidence>
<protein>
    <submittedName>
        <fullName evidence="2">Uncharacterized protein</fullName>
    </submittedName>
</protein>
<keyword evidence="3" id="KW-1185">Reference proteome</keyword>
<evidence type="ECO:0000313" key="3">
    <source>
        <dbReference type="Proteomes" id="UP000054928"/>
    </source>
</evidence>
<feature type="compositionally biased region" description="Low complexity" evidence="1">
    <location>
        <begin position="15"/>
        <end position="27"/>
    </location>
</feature>
<accession>A0A0P1B5T5</accession>